<protein>
    <submittedName>
        <fullName evidence="1">Uncharacterized protein</fullName>
    </submittedName>
</protein>
<sequence length="119" mass="13247">MRAYRCELNAEFNPVVVKKLLLSLRVSPETGERLGVPVARLEQWLRELAIRLEDGCRPVVRAVPPAQEPAQTPEEGRLLSPDEIDFLLEGFGDPDEYGQQLLETEKMIPLPGLNANGGL</sequence>
<organism evidence="1">
    <name type="scientific">uncultured delta proteobacterium</name>
    <dbReference type="NCBI Taxonomy" id="34034"/>
    <lineage>
        <taxon>Bacteria</taxon>
        <taxon>Deltaproteobacteria</taxon>
        <taxon>environmental samples</taxon>
    </lineage>
</organism>
<dbReference type="EMBL" id="FLUQ01000002">
    <property type="protein sequence ID" value="SBW04072.1"/>
    <property type="molecule type" value="Genomic_DNA"/>
</dbReference>
<dbReference type="AlphaFoldDB" id="A0A212JXJ0"/>
<name>A0A212JXJ0_9DELT</name>
<proteinExistence type="predicted"/>
<gene>
    <name evidence="1" type="ORF">KL86DPRO_20253</name>
</gene>
<reference evidence="1" key="1">
    <citation type="submission" date="2016-04" db="EMBL/GenBank/DDBJ databases">
        <authorList>
            <person name="Evans L.H."/>
            <person name="Alamgir A."/>
            <person name="Owens N."/>
            <person name="Weber N.D."/>
            <person name="Virtaneva K."/>
            <person name="Barbian K."/>
            <person name="Babar A."/>
            <person name="Rosenke K."/>
        </authorList>
    </citation>
    <scope>NUCLEOTIDE SEQUENCE</scope>
    <source>
        <strain evidence="1">86</strain>
    </source>
</reference>
<evidence type="ECO:0000313" key="1">
    <source>
        <dbReference type="EMBL" id="SBW04072.1"/>
    </source>
</evidence>
<accession>A0A212JXJ0</accession>